<name>A0ACA9SZ41_9GLOM</name>
<feature type="non-terminal residue" evidence="1">
    <location>
        <position position="1"/>
    </location>
</feature>
<accession>A0ACA9SZ41</accession>
<comment type="caution">
    <text evidence="1">The sequence shown here is derived from an EMBL/GenBank/DDBJ whole genome shotgun (WGS) entry which is preliminary data.</text>
</comment>
<gene>
    <name evidence="1" type="ORF">RPERSI_LOCUS36672</name>
</gene>
<dbReference type="EMBL" id="CAJVQC010177419">
    <property type="protein sequence ID" value="CAG8851658.1"/>
    <property type="molecule type" value="Genomic_DNA"/>
</dbReference>
<feature type="non-terminal residue" evidence="1">
    <location>
        <position position="108"/>
    </location>
</feature>
<sequence length="108" mass="12348">GIDNVANEGTELTEEDIAFQLQFMEEQERQELLSTAGSGDSGDNDNSAAHEIGDEDSQTQFKDKDKEVELSPEERMLMFKALLREMDVSPFAIWEKELPRIIHDPRYT</sequence>
<evidence type="ECO:0000313" key="2">
    <source>
        <dbReference type="Proteomes" id="UP000789920"/>
    </source>
</evidence>
<reference evidence="1" key="1">
    <citation type="submission" date="2021-06" db="EMBL/GenBank/DDBJ databases">
        <authorList>
            <person name="Kallberg Y."/>
            <person name="Tangrot J."/>
            <person name="Rosling A."/>
        </authorList>
    </citation>
    <scope>NUCLEOTIDE SEQUENCE</scope>
    <source>
        <strain evidence="1">MA461A</strain>
    </source>
</reference>
<proteinExistence type="predicted"/>
<organism evidence="1 2">
    <name type="scientific">Racocetra persica</name>
    <dbReference type="NCBI Taxonomy" id="160502"/>
    <lineage>
        <taxon>Eukaryota</taxon>
        <taxon>Fungi</taxon>
        <taxon>Fungi incertae sedis</taxon>
        <taxon>Mucoromycota</taxon>
        <taxon>Glomeromycotina</taxon>
        <taxon>Glomeromycetes</taxon>
        <taxon>Diversisporales</taxon>
        <taxon>Gigasporaceae</taxon>
        <taxon>Racocetra</taxon>
    </lineage>
</organism>
<dbReference type="Proteomes" id="UP000789920">
    <property type="component" value="Unassembled WGS sequence"/>
</dbReference>
<keyword evidence="2" id="KW-1185">Reference proteome</keyword>
<protein>
    <submittedName>
        <fullName evidence="1">4617_t:CDS:1</fullName>
    </submittedName>
</protein>
<evidence type="ECO:0000313" key="1">
    <source>
        <dbReference type="EMBL" id="CAG8851658.1"/>
    </source>
</evidence>